<comment type="caution">
    <text evidence="8">The sequence shown here is derived from an EMBL/GenBank/DDBJ whole genome shotgun (WGS) entry which is preliminary data.</text>
</comment>
<keyword evidence="6" id="KW-0472">Membrane</keyword>
<comment type="similarity">
    <text evidence="1">Belongs to the 'phage' integrase family.</text>
</comment>
<dbReference type="Pfam" id="PF00589">
    <property type="entry name" value="Phage_integrase"/>
    <property type="match status" value="1"/>
</dbReference>
<evidence type="ECO:0000256" key="2">
    <source>
        <dbReference type="ARBA" id="ARBA00022908"/>
    </source>
</evidence>
<dbReference type="InterPro" id="IPR013762">
    <property type="entry name" value="Integrase-like_cat_sf"/>
</dbReference>
<dbReference type="InterPro" id="IPR010998">
    <property type="entry name" value="Integrase_recombinase_N"/>
</dbReference>
<evidence type="ECO:0000259" key="7">
    <source>
        <dbReference type="PROSITE" id="PS51900"/>
    </source>
</evidence>
<dbReference type="STRING" id="1203610.HMPREF1536_04275"/>
<evidence type="ECO:0000256" key="5">
    <source>
        <dbReference type="PROSITE-ProRule" id="PRU01248"/>
    </source>
</evidence>
<dbReference type="InterPro" id="IPR002104">
    <property type="entry name" value="Integrase_catalytic"/>
</dbReference>
<keyword evidence="4" id="KW-0233">DNA recombination</keyword>
<keyword evidence="9" id="KW-1185">Reference proteome</keyword>
<sequence>METLQKKKAKKKTPGYLLSYMEYLERAKYESGKKGTAGLYKATRHQLAMFLEKENLSIKKVNARLVQDFIARLQSLSLSRNSVSNYTSTFRAAYNAAVADNLVKPEEHPFRKLHIKPVSTYKRSVGTQVIKEITRMDLKGNKRLTFARDLFLFSFMACGMAFIDLAHLTQANIRGNEIVYYRIKTKTEIRVTITQGMRYLLDKYKREDSTLLFPVLEDESASYEKYKVALRTYNRRLSAIGDRLSTPVKLTSYVARHSWAMCAKNHALSASAIGQALGHTSEKTTNYYLKKLDQTIISRANLKIIGFVEKLVSGSEFKI</sequence>
<feature type="domain" description="Core-binding (CB)" evidence="7">
    <location>
        <begin position="11"/>
        <end position="98"/>
    </location>
</feature>
<feature type="transmembrane region" description="Helical" evidence="6">
    <location>
        <begin position="150"/>
        <end position="168"/>
    </location>
</feature>
<dbReference type="Proteomes" id="UP000033035">
    <property type="component" value="Unassembled WGS sequence"/>
</dbReference>
<dbReference type="GO" id="GO:0006310">
    <property type="term" value="P:DNA recombination"/>
    <property type="evidence" value="ECO:0007669"/>
    <property type="project" value="UniProtKB-KW"/>
</dbReference>
<dbReference type="PANTHER" id="PTHR30349">
    <property type="entry name" value="PHAGE INTEGRASE-RELATED"/>
    <property type="match status" value="1"/>
</dbReference>
<dbReference type="PANTHER" id="PTHR30349:SF64">
    <property type="entry name" value="PROPHAGE INTEGRASE INTD-RELATED"/>
    <property type="match status" value="1"/>
</dbReference>
<dbReference type="Gene3D" id="1.10.443.10">
    <property type="entry name" value="Intergrase catalytic core"/>
    <property type="match status" value="1"/>
</dbReference>
<organism evidence="8 9">
    <name type="scientific">Parabacteroides gordonii MS-1 = DSM 23371</name>
    <dbReference type="NCBI Taxonomy" id="1203610"/>
    <lineage>
        <taxon>Bacteria</taxon>
        <taxon>Pseudomonadati</taxon>
        <taxon>Bacteroidota</taxon>
        <taxon>Bacteroidia</taxon>
        <taxon>Bacteroidales</taxon>
        <taxon>Tannerellaceae</taxon>
        <taxon>Parabacteroides</taxon>
    </lineage>
</organism>
<proteinExistence type="inferred from homology"/>
<dbReference type="GO" id="GO:0003677">
    <property type="term" value="F:DNA binding"/>
    <property type="evidence" value="ECO:0007669"/>
    <property type="project" value="UniProtKB-UniRule"/>
</dbReference>
<dbReference type="HOGENOM" id="CLU_033139_0_0_10"/>
<dbReference type="Gene3D" id="1.10.150.130">
    <property type="match status" value="1"/>
</dbReference>
<keyword evidence="2" id="KW-0229">DNA integration</keyword>
<dbReference type="InterPro" id="IPR011010">
    <property type="entry name" value="DNA_brk_join_enz"/>
</dbReference>
<dbReference type="RefSeq" id="WP_028729220.1">
    <property type="nucleotide sequence ID" value="NZ_KE386763.1"/>
</dbReference>
<name>A0A0F5IUI8_9BACT</name>
<dbReference type="EMBL" id="AQHW01000025">
    <property type="protein sequence ID" value="KKB49211.1"/>
    <property type="molecule type" value="Genomic_DNA"/>
</dbReference>
<reference evidence="8 9" key="1">
    <citation type="submission" date="2013-04" db="EMBL/GenBank/DDBJ databases">
        <title>The Genome Sequence of Parabacteroides gordonii DSM 23371.</title>
        <authorList>
            <consortium name="The Broad Institute Genomics Platform"/>
            <person name="Earl A."/>
            <person name="Ward D."/>
            <person name="Feldgarden M."/>
            <person name="Gevers D."/>
            <person name="Martens E."/>
            <person name="Sakamoto M."/>
            <person name="Benno Y."/>
            <person name="Suzuki N."/>
            <person name="Matsunaga N."/>
            <person name="Koshihara K."/>
            <person name="Seki M."/>
            <person name="Komiya H."/>
            <person name="Walker B."/>
            <person name="Young S."/>
            <person name="Zeng Q."/>
            <person name="Gargeya S."/>
            <person name="Fitzgerald M."/>
            <person name="Haas B."/>
            <person name="Abouelleil A."/>
            <person name="Allen A.W."/>
            <person name="Alvarado L."/>
            <person name="Arachchi H.M."/>
            <person name="Berlin A.M."/>
            <person name="Chapman S.B."/>
            <person name="Gainer-Dewar J."/>
            <person name="Goldberg J."/>
            <person name="Griggs A."/>
            <person name="Gujja S."/>
            <person name="Hansen M."/>
            <person name="Howarth C."/>
            <person name="Imamovic A."/>
            <person name="Ireland A."/>
            <person name="Larimer J."/>
            <person name="McCowan C."/>
            <person name="Murphy C."/>
            <person name="Pearson M."/>
            <person name="Poon T.W."/>
            <person name="Priest M."/>
            <person name="Roberts A."/>
            <person name="Saif S."/>
            <person name="Shea T."/>
            <person name="Sisk P."/>
            <person name="Sykes S."/>
            <person name="Wortman J."/>
            <person name="Nusbaum C."/>
            <person name="Birren B."/>
        </authorList>
    </citation>
    <scope>NUCLEOTIDE SEQUENCE [LARGE SCALE GENOMIC DNA]</scope>
    <source>
        <strain evidence="8 9">MS-1</strain>
    </source>
</reference>
<keyword evidence="3 5" id="KW-0238">DNA-binding</keyword>
<gene>
    <name evidence="8" type="ORF">HMPREF1536_04275</name>
</gene>
<protein>
    <recommendedName>
        <fullName evidence="7">Core-binding (CB) domain-containing protein</fullName>
    </recommendedName>
</protein>
<evidence type="ECO:0000256" key="4">
    <source>
        <dbReference type="ARBA" id="ARBA00023172"/>
    </source>
</evidence>
<dbReference type="PROSITE" id="PS51900">
    <property type="entry name" value="CB"/>
    <property type="match status" value="1"/>
</dbReference>
<evidence type="ECO:0000313" key="8">
    <source>
        <dbReference type="EMBL" id="KKB49211.1"/>
    </source>
</evidence>
<keyword evidence="6" id="KW-1133">Transmembrane helix</keyword>
<evidence type="ECO:0000256" key="1">
    <source>
        <dbReference type="ARBA" id="ARBA00008857"/>
    </source>
</evidence>
<accession>A0A0F5IUI8</accession>
<dbReference type="PATRIC" id="fig|1203610.3.peg.4352"/>
<evidence type="ECO:0000313" key="9">
    <source>
        <dbReference type="Proteomes" id="UP000033035"/>
    </source>
</evidence>
<dbReference type="AlphaFoldDB" id="A0A0F5IUI8"/>
<dbReference type="InterPro" id="IPR025269">
    <property type="entry name" value="SAM-like_dom"/>
</dbReference>
<dbReference type="GO" id="GO:0015074">
    <property type="term" value="P:DNA integration"/>
    <property type="evidence" value="ECO:0007669"/>
    <property type="project" value="UniProtKB-KW"/>
</dbReference>
<dbReference type="InterPro" id="IPR050090">
    <property type="entry name" value="Tyrosine_recombinase_XerCD"/>
</dbReference>
<evidence type="ECO:0000256" key="3">
    <source>
        <dbReference type="ARBA" id="ARBA00023125"/>
    </source>
</evidence>
<keyword evidence="6" id="KW-0812">Transmembrane</keyword>
<dbReference type="Pfam" id="PF13102">
    <property type="entry name" value="Phage_int_SAM_5"/>
    <property type="match status" value="1"/>
</dbReference>
<dbReference type="SUPFAM" id="SSF56349">
    <property type="entry name" value="DNA breaking-rejoining enzymes"/>
    <property type="match status" value="1"/>
</dbReference>
<evidence type="ECO:0000256" key="6">
    <source>
        <dbReference type="SAM" id="Phobius"/>
    </source>
</evidence>
<dbReference type="InterPro" id="IPR044068">
    <property type="entry name" value="CB"/>
</dbReference>